<feature type="chain" id="PRO_5043628323" evidence="2">
    <location>
        <begin position="36"/>
        <end position="126"/>
    </location>
</feature>
<evidence type="ECO:0000256" key="1">
    <source>
        <dbReference type="SAM" id="MobiDB-lite"/>
    </source>
</evidence>
<sequence length="126" mass="13711">MSPGSTVRNSENKLIHPLSLFLHLLLHQLPSSISASHACNLPGPLGYCCSCTLPFPLPDFLGAYDGSGDRVLRPDVRPGKHPVLVGHREYDVSGDQISAHRLHPHPQPYSPAAHSGVVRREQGVRN</sequence>
<protein>
    <submittedName>
        <fullName evidence="3">Uncharacterized protein</fullName>
    </submittedName>
</protein>
<gene>
    <name evidence="3" type="ORF">CEPIT_LOCUS27033</name>
</gene>
<feature type="region of interest" description="Disordered" evidence="1">
    <location>
        <begin position="99"/>
        <end position="126"/>
    </location>
</feature>
<comment type="caution">
    <text evidence="3">The sequence shown here is derived from an EMBL/GenBank/DDBJ whole genome shotgun (WGS) entry which is preliminary data.</text>
</comment>
<dbReference type="AlphaFoldDB" id="A0AAV0ERD2"/>
<evidence type="ECO:0000313" key="3">
    <source>
        <dbReference type="EMBL" id="CAH9125792.1"/>
    </source>
</evidence>
<evidence type="ECO:0000313" key="4">
    <source>
        <dbReference type="Proteomes" id="UP001152523"/>
    </source>
</evidence>
<organism evidence="3 4">
    <name type="scientific">Cuscuta epithymum</name>
    <dbReference type="NCBI Taxonomy" id="186058"/>
    <lineage>
        <taxon>Eukaryota</taxon>
        <taxon>Viridiplantae</taxon>
        <taxon>Streptophyta</taxon>
        <taxon>Embryophyta</taxon>
        <taxon>Tracheophyta</taxon>
        <taxon>Spermatophyta</taxon>
        <taxon>Magnoliopsida</taxon>
        <taxon>eudicotyledons</taxon>
        <taxon>Gunneridae</taxon>
        <taxon>Pentapetalae</taxon>
        <taxon>asterids</taxon>
        <taxon>lamiids</taxon>
        <taxon>Solanales</taxon>
        <taxon>Convolvulaceae</taxon>
        <taxon>Cuscuteae</taxon>
        <taxon>Cuscuta</taxon>
        <taxon>Cuscuta subgen. Cuscuta</taxon>
    </lineage>
</organism>
<proteinExistence type="predicted"/>
<keyword evidence="2" id="KW-0732">Signal</keyword>
<name>A0AAV0ERD2_9ASTE</name>
<keyword evidence="4" id="KW-1185">Reference proteome</keyword>
<reference evidence="3" key="1">
    <citation type="submission" date="2022-07" db="EMBL/GenBank/DDBJ databases">
        <authorList>
            <person name="Macas J."/>
            <person name="Novak P."/>
            <person name="Neumann P."/>
        </authorList>
    </citation>
    <scope>NUCLEOTIDE SEQUENCE</scope>
</reference>
<dbReference type="Proteomes" id="UP001152523">
    <property type="component" value="Unassembled WGS sequence"/>
</dbReference>
<accession>A0AAV0ERD2</accession>
<feature type="signal peptide" evidence="2">
    <location>
        <begin position="1"/>
        <end position="35"/>
    </location>
</feature>
<evidence type="ECO:0000256" key="2">
    <source>
        <dbReference type="SAM" id="SignalP"/>
    </source>
</evidence>
<dbReference type="EMBL" id="CAMAPF010000938">
    <property type="protein sequence ID" value="CAH9125792.1"/>
    <property type="molecule type" value="Genomic_DNA"/>
</dbReference>